<gene>
    <name evidence="2" type="ORF">AJ80_07718</name>
</gene>
<dbReference type="STRING" id="1447883.A0A2B7XKC7"/>
<dbReference type="Proteomes" id="UP000224634">
    <property type="component" value="Unassembled WGS sequence"/>
</dbReference>
<dbReference type="EMBL" id="PDNA01000154">
    <property type="protein sequence ID" value="PGH09241.1"/>
    <property type="molecule type" value="Genomic_DNA"/>
</dbReference>
<keyword evidence="3" id="KW-1185">Reference proteome</keyword>
<evidence type="ECO:0000313" key="3">
    <source>
        <dbReference type="Proteomes" id="UP000224634"/>
    </source>
</evidence>
<sequence length="897" mass="100440">MPKRPADRGPFPGPASRTRKRRREAASADPLENDETKSSLESHETQEDMFRGLVPIAPRPSYLSSEGHLISFDGATFGTLNNSQAQTDGYEGSGMSQLAAAGPATASLTGEEVPVAPVETLDSVQEQLIQDLLAANQALLGQASLDDTGNNIAQNVERIAPDDTGDNGRGNEVNDGQPTAENEPADTEGLYTTRVRDFVVQPSVASSSSAGTIMQVGRETAPPPLAIEEFKTIVYQPSAQEPPSPSPPVSPHRSAEILHEISLDLSPPATSEKSLSMLNLPGAVRGSPPRPQPPSPVPAVPRALPLIASTVASGSPPPIHSLTASGVPLEWQNNVPPEDIDYVYKGNVFPQRDWLRSLCAVTKHLAHPNKNVAMCVGRLITRKMIAPRFHTHMTKRTKEMKILGFTLFDRFGRLRPEYKEHPVKRGSGIWQDEFDSGDILLLESFYIDGEYQFQDLIEELLKAIINCTGQYSKRFFILVRPTSLLDYHYFVSTNLVGPVEREVRFYTYQERLLKLFRDAGFRRIGLTPWFGWTNCLAHRCHLLPAEEDPDRSSPTYSCPSDLFIHLNDLCYEDQYDGFIRVLMSDRLVEVDERHECWAQKDFRGRTLVHATAVNSKPNSLRFLLRLAACQPLLQVRDDDGNTPEEALVERLERCRMRRDVGTDLFDGRSIESIKCLAILRGGNVDAHSHQQLKFGCTCNQCVNGFISPRMRLTLIRVALTSFAALTVAIGHSGWVNVHESTFLKFVGSQVRRSMHRDVNMRRGFSRLFWHIRWSLERKRPPTPRNLHQTIRAEPLPSFARYYLAKGGKLEWVAMALLDRALNVDECAGTPEDNTVALYSNEPRCRNDHEYSLVSRMCGYKHVTNRNAHLGDEELLEDEIGLESDSDATLDQDDWEMN</sequence>
<dbReference type="OrthoDB" id="508139at2759"/>
<proteinExistence type="predicted"/>
<feature type="region of interest" description="Disordered" evidence="1">
    <location>
        <begin position="1"/>
        <end position="49"/>
    </location>
</feature>
<name>A0A2B7XKC7_POLH7</name>
<feature type="region of interest" description="Disordered" evidence="1">
    <location>
        <begin position="158"/>
        <end position="187"/>
    </location>
</feature>
<accession>A0A2B7XKC7</accession>
<dbReference type="AlphaFoldDB" id="A0A2B7XKC7"/>
<protein>
    <submittedName>
        <fullName evidence="2">Uncharacterized protein</fullName>
    </submittedName>
</protein>
<evidence type="ECO:0000256" key="1">
    <source>
        <dbReference type="SAM" id="MobiDB-lite"/>
    </source>
</evidence>
<evidence type="ECO:0000313" key="2">
    <source>
        <dbReference type="EMBL" id="PGH09241.1"/>
    </source>
</evidence>
<organism evidence="2 3">
    <name type="scientific">Polytolypa hystricis (strain UAMH7299)</name>
    <dbReference type="NCBI Taxonomy" id="1447883"/>
    <lineage>
        <taxon>Eukaryota</taxon>
        <taxon>Fungi</taxon>
        <taxon>Dikarya</taxon>
        <taxon>Ascomycota</taxon>
        <taxon>Pezizomycotina</taxon>
        <taxon>Eurotiomycetes</taxon>
        <taxon>Eurotiomycetidae</taxon>
        <taxon>Onygenales</taxon>
        <taxon>Onygenales incertae sedis</taxon>
        <taxon>Polytolypa</taxon>
    </lineage>
</organism>
<feature type="compositionally biased region" description="Basic and acidic residues" evidence="1">
    <location>
        <begin position="34"/>
        <end position="49"/>
    </location>
</feature>
<comment type="caution">
    <text evidence="2">The sequence shown here is derived from an EMBL/GenBank/DDBJ whole genome shotgun (WGS) entry which is preliminary data.</text>
</comment>
<reference evidence="2 3" key="1">
    <citation type="submission" date="2017-10" db="EMBL/GenBank/DDBJ databases">
        <title>Comparative genomics in systemic dimorphic fungi from Ajellomycetaceae.</title>
        <authorList>
            <person name="Munoz J.F."/>
            <person name="Mcewen J.G."/>
            <person name="Clay O.K."/>
            <person name="Cuomo C.A."/>
        </authorList>
    </citation>
    <scope>NUCLEOTIDE SEQUENCE [LARGE SCALE GENOMIC DNA]</scope>
    <source>
        <strain evidence="2 3">UAMH7299</strain>
    </source>
</reference>